<sequence length="87" mass="9826">MSGSNALWADEALEALKNEFGNTHRVWRSKSEGGRSGGWYATLRRGLRPEEEGRLFLTVGADTHQQLYDLLAQQAEIALRPQDLREV</sequence>
<protein>
    <submittedName>
        <fullName evidence="1">Uncharacterized protein</fullName>
    </submittedName>
</protein>
<name>A0ABN1RFG5_9ACTN</name>
<organism evidence="1 2">
    <name type="scientific">Actinocorallia libanotica</name>
    <dbReference type="NCBI Taxonomy" id="46162"/>
    <lineage>
        <taxon>Bacteria</taxon>
        <taxon>Bacillati</taxon>
        <taxon>Actinomycetota</taxon>
        <taxon>Actinomycetes</taxon>
        <taxon>Streptosporangiales</taxon>
        <taxon>Thermomonosporaceae</taxon>
        <taxon>Actinocorallia</taxon>
    </lineage>
</organism>
<reference evidence="1 2" key="1">
    <citation type="journal article" date="2019" name="Int. J. Syst. Evol. Microbiol.">
        <title>The Global Catalogue of Microorganisms (GCM) 10K type strain sequencing project: providing services to taxonomists for standard genome sequencing and annotation.</title>
        <authorList>
            <consortium name="The Broad Institute Genomics Platform"/>
            <consortium name="The Broad Institute Genome Sequencing Center for Infectious Disease"/>
            <person name="Wu L."/>
            <person name="Ma J."/>
        </authorList>
    </citation>
    <scope>NUCLEOTIDE SEQUENCE [LARGE SCALE GENOMIC DNA]</scope>
    <source>
        <strain evidence="1 2">JCM 10696</strain>
    </source>
</reference>
<evidence type="ECO:0000313" key="1">
    <source>
        <dbReference type="EMBL" id="GAA0956208.1"/>
    </source>
</evidence>
<proteinExistence type="predicted"/>
<keyword evidence="2" id="KW-1185">Reference proteome</keyword>
<dbReference type="EMBL" id="BAAAHH010000017">
    <property type="protein sequence ID" value="GAA0956208.1"/>
    <property type="molecule type" value="Genomic_DNA"/>
</dbReference>
<gene>
    <name evidence="1" type="ORF">GCM10009550_41970</name>
</gene>
<evidence type="ECO:0000313" key="2">
    <source>
        <dbReference type="Proteomes" id="UP001500665"/>
    </source>
</evidence>
<dbReference type="RefSeq" id="WP_344242575.1">
    <property type="nucleotide sequence ID" value="NZ_BAAAHH010000017.1"/>
</dbReference>
<accession>A0ABN1RFG5</accession>
<comment type="caution">
    <text evidence="1">The sequence shown here is derived from an EMBL/GenBank/DDBJ whole genome shotgun (WGS) entry which is preliminary data.</text>
</comment>
<dbReference type="Proteomes" id="UP001500665">
    <property type="component" value="Unassembled WGS sequence"/>
</dbReference>